<keyword evidence="3" id="KW-1185">Reference proteome</keyword>
<reference evidence="2" key="1">
    <citation type="submission" date="2009-08" db="EMBL/GenBank/DDBJ databases">
        <title>Annotation of Salpingoeca rosetta.</title>
        <authorList>
            <consortium name="The Broad Institute Genome Sequencing Platform"/>
            <person name="Russ C."/>
            <person name="Cuomo C."/>
            <person name="Burger G."/>
            <person name="Gray M.W."/>
            <person name="Holland P.W.H."/>
            <person name="King N."/>
            <person name="Lang F.B.F."/>
            <person name="Roger A.J."/>
            <person name="Ruiz-Trillo I."/>
            <person name="Young S.K."/>
            <person name="Zeng Q."/>
            <person name="Gargeya S."/>
            <person name="Alvarado L."/>
            <person name="Berlin A."/>
            <person name="Chapman S.B."/>
            <person name="Chen Z."/>
            <person name="Freedman E."/>
            <person name="Gellesch M."/>
            <person name="Goldberg J."/>
            <person name="Griggs A."/>
            <person name="Gujja S."/>
            <person name="Heilman E."/>
            <person name="Heiman D."/>
            <person name="Howarth C."/>
            <person name="Mehta T."/>
            <person name="Neiman D."/>
            <person name="Pearson M."/>
            <person name="Roberts A."/>
            <person name="Saif S."/>
            <person name="Shea T."/>
            <person name="Shenoy N."/>
            <person name="Sisk P."/>
            <person name="Stolte C."/>
            <person name="Sykes S."/>
            <person name="White J."/>
            <person name="Yandava C."/>
            <person name="Haas B."/>
            <person name="Nusbaum C."/>
            <person name="Birren B."/>
        </authorList>
    </citation>
    <scope>NUCLEOTIDE SEQUENCE [LARGE SCALE GENOMIC DNA]</scope>
    <source>
        <strain evidence="2">ATCC 50818</strain>
    </source>
</reference>
<sequence>MCFASLARVQNNAAAVIAKMESDESAKQETEQLAEWRKQQFPHMPINILRHVIMSGIESTVALLPPAILNGTTFAHDPMPPPDGINEYEQQQQQEEMRQTRRGRHGNGGDGGGDGDALAPWRAFLQSFNPNFNAEATEQDEQRMAEARQQVHVRVREVFDRAREAATSLTRSLTNYMQRQGDDGGNGGGDDDGSGDAGGDVEVDPDYMADLQPEELEELLRDNNNNNNNNSNTGARRGRGRNAGGRGQ</sequence>
<dbReference type="Pfam" id="PF04910">
    <property type="entry name" value="Tcf25"/>
    <property type="match status" value="1"/>
</dbReference>
<dbReference type="GeneID" id="16071173"/>
<evidence type="ECO:0000313" key="2">
    <source>
        <dbReference type="EMBL" id="EGD77270.1"/>
    </source>
</evidence>
<dbReference type="PANTHER" id="PTHR22684">
    <property type="entry name" value="NULP1-RELATED"/>
    <property type="match status" value="1"/>
</dbReference>
<dbReference type="EMBL" id="GL832977">
    <property type="protein sequence ID" value="EGD77270.1"/>
    <property type="molecule type" value="Genomic_DNA"/>
</dbReference>
<dbReference type="AlphaFoldDB" id="F2UJH1"/>
<dbReference type="InParanoid" id="F2UJH1"/>
<dbReference type="GO" id="GO:1990112">
    <property type="term" value="C:RQC complex"/>
    <property type="evidence" value="ECO:0007669"/>
    <property type="project" value="TreeGrafter"/>
</dbReference>
<dbReference type="STRING" id="946362.F2UJH1"/>
<feature type="region of interest" description="Disordered" evidence="1">
    <location>
        <begin position="75"/>
        <end position="118"/>
    </location>
</feature>
<gene>
    <name evidence="2" type="ORF">PTSG_08364</name>
</gene>
<dbReference type="PANTHER" id="PTHR22684:SF0">
    <property type="entry name" value="RIBOSOME QUALITY CONTROL COMPLEX SUBUNIT TCF25"/>
    <property type="match status" value="1"/>
</dbReference>
<organism evidence="3">
    <name type="scientific">Salpingoeca rosetta (strain ATCC 50818 / BSB-021)</name>
    <dbReference type="NCBI Taxonomy" id="946362"/>
    <lineage>
        <taxon>Eukaryota</taxon>
        <taxon>Choanoflagellata</taxon>
        <taxon>Craspedida</taxon>
        <taxon>Salpingoecidae</taxon>
        <taxon>Salpingoeca</taxon>
    </lineage>
</organism>
<dbReference type="RefSeq" id="XP_004990614.1">
    <property type="nucleotide sequence ID" value="XM_004990557.1"/>
</dbReference>
<feature type="region of interest" description="Disordered" evidence="1">
    <location>
        <begin position="170"/>
        <end position="248"/>
    </location>
</feature>
<feature type="compositionally biased region" description="Gly residues" evidence="1">
    <location>
        <begin position="106"/>
        <end position="115"/>
    </location>
</feature>
<dbReference type="KEGG" id="sre:PTSG_08364"/>
<dbReference type="InterPro" id="IPR006994">
    <property type="entry name" value="TCF25/Rqc1"/>
</dbReference>
<accession>F2UJH1</accession>
<evidence type="ECO:0000313" key="3">
    <source>
        <dbReference type="Proteomes" id="UP000007799"/>
    </source>
</evidence>
<protein>
    <submittedName>
        <fullName evidence="2">Uncharacterized protein</fullName>
    </submittedName>
</protein>
<evidence type="ECO:0000256" key="1">
    <source>
        <dbReference type="SAM" id="MobiDB-lite"/>
    </source>
</evidence>
<dbReference type="Proteomes" id="UP000007799">
    <property type="component" value="Unassembled WGS sequence"/>
</dbReference>
<feature type="compositionally biased region" description="Acidic residues" evidence="1">
    <location>
        <begin position="189"/>
        <end position="217"/>
    </location>
</feature>
<feature type="compositionally biased region" description="Low complexity" evidence="1">
    <location>
        <begin position="222"/>
        <end position="235"/>
    </location>
</feature>
<proteinExistence type="predicted"/>
<name>F2UJH1_SALR5</name>